<organism evidence="2 3">
    <name type="scientific">Araneus ventricosus</name>
    <name type="common">Orbweaver spider</name>
    <name type="synonym">Epeira ventricosa</name>
    <dbReference type="NCBI Taxonomy" id="182803"/>
    <lineage>
        <taxon>Eukaryota</taxon>
        <taxon>Metazoa</taxon>
        <taxon>Ecdysozoa</taxon>
        <taxon>Arthropoda</taxon>
        <taxon>Chelicerata</taxon>
        <taxon>Arachnida</taxon>
        <taxon>Araneae</taxon>
        <taxon>Araneomorphae</taxon>
        <taxon>Entelegynae</taxon>
        <taxon>Araneoidea</taxon>
        <taxon>Araneidae</taxon>
        <taxon>Araneus</taxon>
    </lineage>
</organism>
<evidence type="ECO:0000313" key="2">
    <source>
        <dbReference type="EMBL" id="GBO24242.1"/>
    </source>
</evidence>
<sequence>MGPLTIQYSHYCTEEELRTCLWQLFLLGSRYVASDFVAESQHRDRSVTVSRLDSMEEPPYVQVWCTFNLSWTKHLSVGVVRKFGEGDTVSHVFLDI</sequence>
<proteinExistence type="predicted"/>
<evidence type="ECO:0000313" key="3">
    <source>
        <dbReference type="Proteomes" id="UP000499080"/>
    </source>
</evidence>
<comment type="caution">
    <text evidence="2">The sequence shown here is derived from an EMBL/GenBank/DDBJ whole genome shotgun (WGS) entry which is preliminary data.</text>
</comment>
<keyword evidence="3" id="KW-1185">Reference proteome</keyword>
<gene>
    <name evidence="1" type="ORF">AVEN_204705_1</name>
    <name evidence="2" type="ORF">AVEN_212736_1</name>
</gene>
<reference evidence="2 3" key="1">
    <citation type="journal article" date="2019" name="Sci. Rep.">
        <title>Orb-weaving spider Araneus ventricosus genome elucidates the spidroin gene catalogue.</title>
        <authorList>
            <person name="Kono N."/>
            <person name="Nakamura H."/>
            <person name="Ohtoshi R."/>
            <person name="Moran D.A.P."/>
            <person name="Shinohara A."/>
            <person name="Yoshida Y."/>
            <person name="Fujiwara M."/>
            <person name="Mori M."/>
            <person name="Tomita M."/>
            <person name="Arakawa K."/>
        </authorList>
    </citation>
    <scope>NUCLEOTIDE SEQUENCE [LARGE SCALE GENOMIC DNA]</scope>
</reference>
<name>A0A4Y2VI67_ARAVE</name>
<dbReference type="EMBL" id="BGPR01047225">
    <property type="protein sequence ID" value="GBO24242.1"/>
    <property type="molecule type" value="Genomic_DNA"/>
</dbReference>
<dbReference type="AlphaFoldDB" id="A0A4Y2VI67"/>
<dbReference type="Proteomes" id="UP000499080">
    <property type="component" value="Unassembled WGS sequence"/>
</dbReference>
<evidence type="ECO:0000313" key="1">
    <source>
        <dbReference type="EMBL" id="GBO24240.1"/>
    </source>
</evidence>
<dbReference type="EMBL" id="BGPR01047224">
    <property type="protein sequence ID" value="GBO24240.1"/>
    <property type="molecule type" value="Genomic_DNA"/>
</dbReference>
<accession>A0A4Y2VI67</accession>
<protein>
    <submittedName>
        <fullName evidence="2">Uncharacterized protein</fullName>
    </submittedName>
</protein>